<dbReference type="Pfam" id="PF00501">
    <property type="entry name" value="AMP-binding"/>
    <property type="match status" value="1"/>
</dbReference>
<dbReference type="PANTHER" id="PTHR43767">
    <property type="entry name" value="LONG-CHAIN-FATTY-ACID--COA LIGASE"/>
    <property type="match status" value="1"/>
</dbReference>
<reference evidence="5 6" key="1">
    <citation type="submission" date="2016-10" db="EMBL/GenBank/DDBJ databases">
        <authorList>
            <person name="de Groot N.N."/>
        </authorList>
    </citation>
    <scope>NUCLEOTIDE SEQUENCE [LARGE SCALE GENOMIC DNA]</scope>
    <source>
        <strain evidence="5 6">DSM 44892</strain>
    </source>
</reference>
<dbReference type="InterPro" id="IPR025110">
    <property type="entry name" value="AMP-bd_C"/>
</dbReference>
<evidence type="ECO:0000313" key="5">
    <source>
        <dbReference type="EMBL" id="SDH92657.1"/>
    </source>
</evidence>
<dbReference type="InterPro" id="IPR042099">
    <property type="entry name" value="ANL_N_sf"/>
</dbReference>
<sequence>MNGLHLPDRIRRYAVDRADRPALSFRDSSWTFAELDRETNRVATALTSLAAPGSRVGALLRMQPEGAAGFIGAAKAGMVFTPLNWRLPATEIADIAVDAELSVLIAHTDFRESADAVRAALPAVQVVWVDDAHSSDSSGGGTGDAGWASFVASGSEDDPGYGTDPDTAVLQLYTSGTTGRPKGVVSTHRNLHNDDAGLRVYRWKDDSVSLDAMPLFHIAGAGWLSSSLSAGAHVVLLDNFDAAEVLGLVETHGITHAFLVPSTVRMLLDVPTLEDHDLSSLEVVFYGSSPATAALLTEAITRLGCGFVQRYGMTETTGSVSALAVEDHDPSGPRAHLLSSAGRPMPGVEIDIRDVVTGAPLPTGDTGEIVCRSRNNVSGYWKRPTETAELFTADGFLRTGDAGHLDADGYLYVTDRLKDMIISGGENVYPIEVESALVEHPAVAEAAVVGIPDAVWGEAVTAAVRLVPGALAPSAGELVDFAASRLASYKKPRHVHFVDELPRNAGGKILKRTLREQLGGRLPEEPGPGTSHRSGAHA</sequence>
<dbReference type="SUPFAM" id="SSF56801">
    <property type="entry name" value="Acetyl-CoA synthetase-like"/>
    <property type="match status" value="1"/>
</dbReference>
<dbReference type="InterPro" id="IPR050237">
    <property type="entry name" value="ATP-dep_AMP-bd_enzyme"/>
</dbReference>
<evidence type="ECO:0000256" key="1">
    <source>
        <dbReference type="ARBA" id="ARBA00006432"/>
    </source>
</evidence>
<dbReference type="InterPro" id="IPR045851">
    <property type="entry name" value="AMP-bd_C_sf"/>
</dbReference>
<dbReference type="Pfam" id="PF13193">
    <property type="entry name" value="AMP-binding_C"/>
    <property type="match status" value="1"/>
</dbReference>
<protein>
    <submittedName>
        <fullName evidence="5">Acyl-CoA synthetase (AMP-forming)/AMP-acid ligase II</fullName>
    </submittedName>
</protein>
<feature type="domain" description="AMP-dependent synthetase/ligase" evidence="3">
    <location>
        <begin position="12"/>
        <end position="381"/>
    </location>
</feature>
<dbReference type="NCBIfam" id="NF004837">
    <property type="entry name" value="PRK06187.1"/>
    <property type="match status" value="1"/>
</dbReference>
<dbReference type="FunFam" id="3.30.300.30:FF:000008">
    <property type="entry name" value="2,3-dihydroxybenzoate-AMP ligase"/>
    <property type="match status" value="1"/>
</dbReference>
<dbReference type="Gene3D" id="3.40.50.12780">
    <property type="entry name" value="N-terminal domain of ligase-like"/>
    <property type="match status" value="1"/>
</dbReference>
<dbReference type="OrthoDB" id="9803968at2"/>
<gene>
    <name evidence="5" type="ORF">SAMN05444695_10467</name>
</gene>
<dbReference type="EMBL" id="FNDN01000004">
    <property type="protein sequence ID" value="SDH92657.1"/>
    <property type="molecule type" value="Genomic_DNA"/>
</dbReference>
<keyword evidence="6" id="KW-1185">Reference proteome</keyword>
<dbReference type="InterPro" id="IPR000873">
    <property type="entry name" value="AMP-dep_synth/lig_dom"/>
</dbReference>
<evidence type="ECO:0000256" key="2">
    <source>
        <dbReference type="ARBA" id="ARBA00022598"/>
    </source>
</evidence>
<dbReference type="Gene3D" id="3.30.300.30">
    <property type="match status" value="1"/>
</dbReference>
<organism evidence="5 6">
    <name type="scientific">Rhodococcus triatomae</name>
    <dbReference type="NCBI Taxonomy" id="300028"/>
    <lineage>
        <taxon>Bacteria</taxon>
        <taxon>Bacillati</taxon>
        <taxon>Actinomycetota</taxon>
        <taxon>Actinomycetes</taxon>
        <taxon>Mycobacteriales</taxon>
        <taxon>Nocardiaceae</taxon>
        <taxon>Rhodococcus</taxon>
    </lineage>
</organism>
<evidence type="ECO:0000259" key="4">
    <source>
        <dbReference type="Pfam" id="PF13193"/>
    </source>
</evidence>
<dbReference type="RefSeq" id="WP_072737193.1">
    <property type="nucleotide sequence ID" value="NZ_CP048813.1"/>
</dbReference>
<accession>A0A1G8GEE0</accession>
<evidence type="ECO:0000259" key="3">
    <source>
        <dbReference type="Pfam" id="PF00501"/>
    </source>
</evidence>
<evidence type="ECO:0000313" key="6">
    <source>
        <dbReference type="Proteomes" id="UP000183263"/>
    </source>
</evidence>
<name>A0A1G8GEE0_9NOCA</name>
<comment type="similarity">
    <text evidence="1">Belongs to the ATP-dependent AMP-binding enzyme family.</text>
</comment>
<proteinExistence type="inferred from homology"/>
<keyword evidence="2 5" id="KW-0436">Ligase</keyword>
<dbReference type="Proteomes" id="UP000183263">
    <property type="component" value="Unassembled WGS sequence"/>
</dbReference>
<dbReference type="PANTHER" id="PTHR43767:SF1">
    <property type="entry name" value="NONRIBOSOMAL PEPTIDE SYNTHASE PES1 (EUROFUNG)-RELATED"/>
    <property type="match status" value="1"/>
</dbReference>
<feature type="domain" description="AMP-binding enzyme C-terminal" evidence="4">
    <location>
        <begin position="432"/>
        <end position="508"/>
    </location>
</feature>
<dbReference type="GO" id="GO:0016878">
    <property type="term" value="F:acid-thiol ligase activity"/>
    <property type="evidence" value="ECO:0007669"/>
    <property type="project" value="UniProtKB-ARBA"/>
</dbReference>
<dbReference type="AlphaFoldDB" id="A0A1G8GEE0"/>